<keyword evidence="3" id="KW-1185">Reference proteome</keyword>
<feature type="compositionally biased region" description="Polar residues" evidence="1">
    <location>
        <begin position="34"/>
        <end position="45"/>
    </location>
</feature>
<proteinExistence type="predicted"/>
<protein>
    <submittedName>
        <fullName evidence="2">Uncharacterized protein</fullName>
    </submittedName>
</protein>
<name>A0A366EIV5_9BACI</name>
<evidence type="ECO:0000313" key="2">
    <source>
        <dbReference type="EMBL" id="RBP01355.1"/>
    </source>
</evidence>
<accession>A0A366EIV5</accession>
<evidence type="ECO:0000313" key="3">
    <source>
        <dbReference type="Proteomes" id="UP000252254"/>
    </source>
</evidence>
<dbReference type="RefSeq" id="WP_113865969.1">
    <property type="nucleotide sequence ID" value="NZ_BAABQN010000001.1"/>
</dbReference>
<dbReference type="STRING" id="200904.GCA_900168775_02467"/>
<gene>
    <name evidence="2" type="ORF">DES48_10184</name>
</gene>
<organism evidence="2 3">
    <name type="scientific">Paraliobacillus ryukyuensis</name>
    <dbReference type="NCBI Taxonomy" id="200904"/>
    <lineage>
        <taxon>Bacteria</taxon>
        <taxon>Bacillati</taxon>
        <taxon>Bacillota</taxon>
        <taxon>Bacilli</taxon>
        <taxon>Bacillales</taxon>
        <taxon>Bacillaceae</taxon>
        <taxon>Paraliobacillus</taxon>
    </lineage>
</organism>
<reference evidence="2 3" key="1">
    <citation type="submission" date="2018-06" db="EMBL/GenBank/DDBJ databases">
        <title>Genomic Encyclopedia of Type Strains, Phase IV (KMG-IV): sequencing the most valuable type-strain genomes for metagenomic binning, comparative biology and taxonomic classification.</title>
        <authorList>
            <person name="Goeker M."/>
        </authorList>
    </citation>
    <scope>NUCLEOTIDE SEQUENCE [LARGE SCALE GENOMIC DNA]</scope>
    <source>
        <strain evidence="2 3">DSM 15140</strain>
    </source>
</reference>
<dbReference type="OrthoDB" id="2692154at2"/>
<dbReference type="Proteomes" id="UP000252254">
    <property type="component" value="Unassembled WGS sequence"/>
</dbReference>
<feature type="region of interest" description="Disordered" evidence="1">
    <location>
        <begin position="25"/>
        <end position="60"/>
    </location>
</feature>
<sequence length="154" mass="17600">MDNILTILTLLFAAGGGLLSLFGKKDEEEETKSSPRPTQSRTQQKPVERPEKTQKPRQSAELQTYFDEKQEQLKQLQSNLGVDPESSQYEQALQKYQELKVKKESKPKTKQRKTAFSVARNISKEGLAESVIMSEVLGPPRAKKPYQQKKYTKQ</sequence>
<dbReference type="AlphaFoldDB" id="A0A366EIV5"/>
<feature type="compositionally biased region" description="Basic residues" evidence="1">
    <location>
        <begin position="141"/>
        <end position="154"/>
    </location>
</feature>
<dbReference type="EMBL" id="QNRI01000001">
    <property type="protein sequence ID" value="RBP01355.1"/>
    <property type="molecule type" value="Genomic_DNA"/>
</dbReference>
<feature type="region of interest" description="Disordered" evidence="1">
    <location>
        <begin position="127"/>
        <end position="154"/>
    </location>
</feature>
<evidence type="ECO:0000256" key="1">
    <source>
        <dbReference type="SAM" id="MobiDB-lite"/>
    </source>
</evidence>
<comment type="caution">
    <text evidence="2">The sequence shown here is derived from an EMBL/GenBank/DDBJ whole genome shotgun (WGS) entry which is preliminary data.</text>
</comment>